<keyword evidence="3" id="KW-0560">Oxidoreductase</keyword>
<dbReference type="InterPro" id="IPR016166">
    <property type="entry name" value="FAD-bd_PCMH"/>
</dbReference>
<proteinExistence type="inferred from homology"/>
<dbReference type="PANTHER" id="PTHR13878:SF53">
    <property type="entry name" value="CYTOKININ DEHYDROGENASE 6"/>
    <property type="match status" value="1"/>
</dbReference>
<dbReference type="RefSeq" id="WP_139676511.1">
    <property type="nucleotide sequence ID" value="NZ_VDMN01000002.1"/>
</dbReference>
<dbReference type="OrthoDB" id="143770at2"/>
<dbReference type="Pfam" id="PF01565">
    <property type="entry name" value="FAD_binding_4"/>
    <property type="match status" value="1"/>
</dbReference>
<organism evidence="5 6">
    <name type="scientific">Aliirhizobium smilacinae</name>
    <dbReference type="NCBI Taxonomy" id="1395944"/>
    <lineage>
        <taxon>Bacteria</taxon>
        <taxon>Pseudomonadati</taxon>
        <taxon>Pseudomonadota</taxon>
        <taxon>Alphaproteobacteria</taxon>
        <taxon>Hyphomicrobiales</taxon>
        <taxon>Rhizobiaceae</taxon>
        <taxon>Aliirhizobium</taxon>
    </lineage>
</organism>
<reference evidence="5 6" key="1">
    <citation type="submission" date="2019-06" db="EMBL/GenBank/DDBJ databases">
        <title>The draft genome of Rhizobium smilacinae PTYR-5.</title>
        <authorList>
            <person name="Liu L."/>
            <person name="Li L."/>
            <person name="Zhang X."/>
        </authorList>
    </citation>
    <scope>NUCLEOTIDE SEQUENCE [LARGE SCALE GENOMIC DNA]</scope>
    <source>
        <strain evidence="5 6">PTYR-5</strain>
    </source>
</reference>
<keyword evidence="2" id="KW-0285">Flavoprotein</keyword>
<gene>
    <name evidence="5" type="ORF">FHP24_12435</name>
</gene>
<dbReference type="Gene3D" id="3.30.465.10">
    <property type="match status" value="1"/>
</dbReference>
<dbReference type="AlphaFoldDB" id="A0A5C4XJE0"/>
<protein>
    <submittedName>
        <fullName evidence="5">FAD-binding oxidoreductase</fullName>
    </submittedName>
</protein>
<dbReference type="Proteomes" id="UP000311605">
    <property type="component" value="Unassembled WGS sequence"/>
</dbReference>
<dbReference type="InterPro" id="IPR006094">
    <property type="entry name" value="Oxid_FAD_bind_N"/>
</dbReference>
<comment type="similarity">
    <text evidence="1">Belongs to the oxygen-dependent FAD-linked oxidoreductase family.</text>
</comment>
<evidence type="ECO:0000256" key="2">
    <source>
        <dbReference type="ARBA" id="ARBA00022827"/>
    </source>
</evidence>
<comment type="caution">
    <text evidence="5">The sequence shown here is derived from an EMBL/GenBank/DDBJ whole genome shotgun (WGS) entry which is preliminary data.</text>
</comment>
<dbReference type="InterPro" id="IPR016169">
    <property type="entry name" value="FAD-bd_PCMH_sub2"/>
</dbReference>
<dbReference type="PANTHER" id="PTHR13878">
    <property type="entry name" value="GULONOLACTONE OXIDASE"/>
    <property type="match status" value="1"/>
</dbReference>
<evidence type="ECO:0000256" key="3">
    <source>
        <dbReference type="ARBA" id="ARBA00023002"/>
    </source>
</evidence>
<dbReference type="GO" id="GO:0016491">
    <property type="term" value="F:oxidoreductase activity"/>
    <property type="evidence" value="ECO:0007669"/>
    <property type="project" value="UniProtKB-KW"/>
</dbReference>
<dbReference type="InterPro" id="IPR036318">
    <property type="entry name" value="FAD-bd_PCMH-like_sf"/>
</dbReference>
<keyword evidence="6" id="KW-1185">Reference proteome</keyword>
<sequence>MEISGWGRFPKADCRISFPHDETSLRELILSGPCIARGNGRAYGDSALNQTLTIDLTGFNRMIAFDPTSGVLTVEAGVILGDIIEAVLPRGWFPSVTPGTKFVTIGGMIATDVHGKNHHKHGSFGSFVEWIDLMIADGSVLRCSRTENPDLFAFTIGGMGLTGIILRAAIRLTPVESGWIRQMTVPARCLEHAIEIFERSVDWTYSVAWIDCLAPKKMLGRSSVILGEHARYDELGDRQRAVPYPGTVTRKRRVSFDAPQFALNRFSVRAFNAVYYARGRHNAGDSFVEWDRYFYPLDAILGWNRIYGRRGFAQFQCVLPLSTTTKGITELLEATAYAGQGSFLAVLKRMGAQESRFSFPMEGYTLALDFPANTASLALMQKLDAITVAHGGRFYLAKDARMSSTTLEAADPRLSAFREMRRASGAAASFFSLQSKRLSL</sequence>
<dbReference type="SUPFAM" id="SSF56176">
    <property type="entry name" value="FAD-binding/transporter-associated domain-like"/>
    <property type="match status" value="1"/>
</dbReference>
<name>A0A5C4XJE0_9HYPH</name>
<evidence type="ECO:0000313" key="5">
    <source>
        <dbReference type="EMBL" id="TNM63603.1"/>
    </source>
</evidence>
<keyword evidence="2" id="KW-0274">FAD</keyword>
<dbReference type="InterPro" id="IPR050432">
    <property type="entry name" value="FAD-linked_Oxidoreductases_BP"/>
</dbReference>
<accession>A0A5C4XJE0</accession>
<dbReference type="EMBL" id="VDMN01000002">
    <property type="protein sequence ID" value="TNM63603.1"/>
    <property type="molecule type" value="Genomic_DNA"/>
</dbReference>
<dbReference type="GO" id="GO:0071949">
    <property type="term" value="F:FAD binding"/>
    <property type="evidence" value="ECO:0007669"/>
    <property type="project" value="InterPro"/>
</dbReference>
<dbReference type="PROSITE" id="PS51387">
    <property type="entry name" value="FAD_PCMH"/>
    <property type="match status" value="1"/>
</dbReference>
<evidence type="ECO:0000259" key="4">
    <source>
        <dbReference type="PROSITE" id="PS51387"/>
    </source>
</evidence>
<evidence type="ECO:0000313" key="6">
    <source>
        <dbReference type="Proteomes" id="UP000311605"/>
    </source>
</evidence>
<feature type="domain" description="FAD-binding PCMH-type" evidence="4">
    <location>
        <begin position="8"/>
        <end position="175"/>
    </location>
</feature>
<evidence type="ECO:0000256" key="1">
    <source>
        <dbReference type="ARBA" id="ARBA00005466"/>
    </source>
</evidence>